<dbReference type="SMART" id="SM00256">
    <property type="entry name" value="FBOX"/>
    <property type="match status" value="2"/>
</dbReference>
<dbReference type="AlphaFoldDB" id="A0AAV9VG95"/>
<feature type="domain" description="F-box" evidence="2">
    <location>
        <begin position="39"/>
        <end position="87"/>
    </location>
</feature>
<proteinExistence type="predicted"/>
<gene>
    <name evidence="3" type="ORF">TWF730_007106</name>
</gene>
<reference evidence="3 4" key="1">
    <citation type="submission" date="2019-10" db="EMBL/GenBank/DDBJ databases">
        <authorList>
            <person name="Palmer J.M."/>
        </authorList>
    </citation>
    <scope>NUCLEOTIDE SEQUENCE [LARGE SCALE GENOMIC DNA]</scope>
    <source>
        <strain evidence="3 4">TWF730</strain>
    </source>
</reference>
<evidence type="ECO:0000313" key="3">
    <source>
        <dbReference type="EMBL" id="KAK6360991.1"/>
    </source>
</evidence>
<evidence type="ECO:0000256" key="1">
    <source>
        <dbReference type="SAM" id="MobiDB-lite"/>
    </source>
</evidence>
<dbReference type="PROSITE" id="PS50181">
    <property type="entry name" value="FBOX"/>
    <property type="match status" value="1"/>
</dbReference>
<dbReference type="SUPFAM" id="SSF81383">
    <property type="entry name" value="F-box domain"/>
    <property type="match status" value="2"/>
</dbReference>
<protein>
    <recommendedName>
        <fullName evidence="2">F-box domain-containing protein</fullName>
    </recommendedName>
</protein>
<evidence type="ECO:0000313" key="4">
    <source>
        <dbReference type="Proteomes" id="UP001373714"/>
    </source>
</evidence>
<dbReference type="InterPro" id="IPR001810">
    <property type="entry name" value="F-box_dom"/>
</dbReference>
<comment type="caution">
    <text evidence="3">The sequence shown here is derived from an EMBL/GenBank/DDBJ whole genome shotgun (WGS) entry which is preliminary data.</text>
</comment>
<name>A0AAV9VG95_9PEZI</name>
<dbReference type="Pfam" id="PF00646">
    <property type="entry name" value="F-box"/>
    <property type="match status" value="2"/>
</dbReference>
<dbReference type="Proteomes" id="UP001373714">
    <property type="component" value="Unassembled WGS sequence"/>
</dbReference>
<sequence length="306" mass="35551">MASSLPTELWFSIISHLSYEDSNFRLKYVNKYFHHLICEMTIHRLPLHLWEKVFEYLDYIALLRVGSLCKSFRGRIEYSKSQKIKVARFREPLVPPNLLPPHTKFTLHPIIESLRVHETPARAFTRKRYHTPEDGSQRAIELSRLRLDKHPAMLENITSPPIELYQLSNWQVGRGSGYGGSVEIPKPVTVYQVIHHVMEVVDASSSGGYITALTQGLRSLIGGRTHLFRMPGGVRDYKFVEYGAAVLFMYITDDVLHVPEGRDDWSEEEEQEEQEQEQEEEEQEGEEQEEDLISFFRRMISAYSGH</sequence>
<dbReference type="CDD" id="cd09917">
    <property type="entry name" value="F-box_SF"/>
    <property type="match status" value="2"/>
</dbReference>
<feature type="compositionally biased region" description="Acidic residues" evidence="1">
    <location>
        <begin position="265"/>
        <end position="290"/>
    </location>
</feature>
<keyword evidence="4" id="KW-1185">Reference proteome</keyword>
<evidence type="ECO:0000259" key="2">
    <source>
        <dbReference type="PROSITE" id="PS50181"/>
    </source>
</evidence>
<organism evidence="3 4">
    <name type="scientific">Orbilia blumenaviensis</name>
    <dbReference type="NCBI Taxonomy" id="1796055"/>
    <lineage>
        <taxon>Eukaryota</taxon>
        <taxon>Fungi</taxon>
        <taxon>Dikarya</taxon>
        <taxon>Ascomycota</taxon>
        <taxon>Pezizomycotina</taxon>
        <taxon>Orbiliomycetes</taxon>
        <taxon>Orbiliales</taxon>
        <taxon>Orbiliaceae</taxon>
        <taxon>Orbilia</taxon>
    </lineage>
</organism>
<dbReference type="EMBL" id="JAVHNS010000003">
    <property type="protein sequence ID" value="KAK6360991.1"/>
    <property type="molecule type" value="Genomic_DNA"/>
</dbReference>
<feature type="region of interest" description="Disordered" evidence="1">
    <location>
        <begin position="263"/>
        <end position="290"/>
    </location>
</feature>
<accession>A0AAV9VG95</accession>
<dbReference type="InterPro" id="IPR036047">
    <property type="entry name" value="F-box-like_dom_sf"/>
</dbReference>